<feature type="non-terminal residue" evidence="1">
    <location>
        <position position="1"/>
    </location>
</feature>
<protein>
    <submittedName>
        <fullName evidence="1">Uncharacterized protein</fullName>
    </submittedName>
</protein>
<dbReference type="Proteomes" id="UP000685013">
    <property type="component" value="Chromosome 12"/>
</dbReference>
<accession>A0AAV6MRZ3</accession>
<evidence type="ECO:0000313" key="1">
    <source>
        <dbReference type="EMBL" id="KAG6585891.1"/>
    </source>
</evidence>
<dbReference type="EMBL" id="JAGKQH010000012">
    <property type="protein sequence ID" value="KAG6585891.1"/>
    <property type="molecule type" value="Genomic_DNA"/>
</dbReference>
<proteinExistence type="predicted"/>
<dbReference type="AlphaFoldDB" id="A0AAV6MRZ3"/>
<gene>
    <name evidence="1" type="ORF">SDJN03_18624</name>
</gene>
<comment type="caution">
    <text evidence="1">The sequence shown here is derived from an EMBL/GenBank/DDBJ whole genome shotgun (WGS) entry which is preliminary data.</text>
</comment>
<evidence type="ECO:0000313" key="2">
    <source>
        <dbReference type="Proteomes" id="UP000685013"/>
    </source>
</evidence>
<keyword evidence="2" id="KW-1185">Reference proteome</keyword>
<sequence length="154" mass="16962">MRSKPRGPCLNLSPYSQPSLTRLLALLNAPPRSKLSFIQRTRKWLNESKEERVVGQLYAQGQSKSPSPYLNVATCNHRAAAALWARLLGLPLTSALAACPLPSPSFGEYSFHNTRSSDSYSIAMLYSFDNEGVVETLRESRCEGSDRRSSGDGP</sequence>
<organism evidence="1 2">
    <name type="scientific">Cucurbita argyrosperma subsp. sororia</name>
    <dbReference type="NCBI Taxonomy" id="37648"/>
    <lineage>
        <taxon>Eukaryota</taxon>
        <taxon>Viridiplantae</taxon>
        <taxon>Streptophyta</taxon>
        <taxon>Embryophyta</taxon>
        <taxon>Tracheophyta</taxon>
        <taxon>Spermatophyta</taxon>
        <taxon>Magnoliopsida</taxon>
        <taxon>eudicotyledons</taxon>
        <taxon>Gunneridae</taxon>
        <taxon>Pentapetalae</taxon>
        <taxon>rosids</taxon>
        <taxon>fabids</taxon>
        <taxon>Cucurbitales</taxon>
        <taxon>Cucurbitaceae</taxon>
        <taxon>Cucurbiteae</taxon>
        <taxon>Cucurbita</taxon>
    </lineage>
</organism>
<name>A0AAV6MRZ3_9ROSI</name>
<reference evidence="1 2" key="1">
    <citation type="journal article" date="2021" name="Hortic Res">
        <title>The domestication of Cucurbita argyrosperma as revealed by the genome of its wild relative.</title>
        <authorList>
            <person name="Barrera-Redondo J."/>
            <person name="Sanchez-de la Vega G."/>
            <person name="Aguirre-Liguori J.A."/>
            <person name="Castellanos-Morales G."/>
            <person name="Gutierrez-Guerrero Y.T."/>
            <person name="Aguirre-Dugua X."/>
            <person name="Aguirre-Planter E."/>
            <person name="Tenaillon M.I."/>
            <person name="Lira-Saade R."/>
            <person name="Eguiarte L.E."/>
        </authorList>
    </citation>
    <scope>NUCLEOTIDE SEQUENCE [LARGE SCALE GENOMIC DNA]</scope>
    <source>
        <strain evidence="1">JBR-2021</strain>
    </source>
</reference>